<feature type="zinc finger region" description="C3H1-type" evidence="5">
    <location>
        <begin position="80"/>
        <end position="107"/>
    </location>
</feature>
<sequence length="587" mass="63504">MNRLRPESTIANPMPAPGFSSRSRPRTESASNGDRAVPVPGAANMYTNGADRKNPLGGPPPLFDLARSPPAPTANASGKNTKHVPCKFFRQNACQAGNACPFSHSLDPINQQAPCKYFMRGNCKFGAKCALAHYLPDGRRVNRADLDVGLAITGANGRNYNYSTRPDQHNFHPQDSNLVDPLLNQPSYGPEFFPNQSFPLDVDEPDAFQDRYNQYHSHSALDSGVNSPPNSHYGSPPSDLQFPKSPVENIRTALNAPLPHSFDANGISHIAQYGPLGQSVPDKFGLRSPASSSLSRQLGTPPEGIVNVRNANLGSTLRNAPSPLGLSPANAEESIGQRIMHSQRAIKARGLSASVPRSHIAGHEWEEGLSVETDLLPNSLHDEVLTPQEKNRRLSRPEQEYNARDQTGGLAIPSGTSSKVGSPPTGSPSRFSALWAEQRERKSGDPQTSTSLGHVGSPLRGSWMPNEPTTANTQVSGISQAMARMQLGRTDSTESNGNNGNKSQLISGLRHSSAPVARFDRGISSPGLTSQKIEEEVEGAFFPMDETNWSGHSPRLTPLRERANGELQRSKRDALSGEERSMWSFRG</sequence>
<dbReference type="GO" id="GO:0000209">
    <property type="term" value="P:protein polyubiquitination"/>
    <property type="evidence" value="ECO:0007669"/>
    <property type="project" value="InterPro"/>
</dbReference>
<keyword evidence="3 5" id="KW-0863">Zinc-finger</keyword>
<evidence type="ECO:0000256" key="5">
    <source>
        <dbReference type="PROSITE-ProRule" id="PRU00723"/>
    </source>
</evidence>
<keyword evidence="4 5" id="KW-0862">Zinc</keyword>
<dbReference type="PANTHER" id="PTHR11224:SF10">
    <property type="entry name" value="IP09428P-RELATED"/>
    <property type="match status" value="1"/>
</dbReference>
<reference evidence="8 9" key="1">
    <citation type="submission" date="2015-01" db="EMBL/GenBank/DDBJ databases">
        <title>The Genome Sequence of Exophiala mesophila CBS40295.</title>
        <authorList>
            <consortium name="The Broad Institute Genomics Platform"/>
            <person name="Cuomo C."/>
            <person name="de Hoog S."/>
            <person name="Gorbushina A."/>
            <person name="Stielow B."/>
            <person name="Teixiera M."/>
            <person name="Abouelleil A."/>
            <person name="Chapman S.B."/>
            <person name="Priest M."/>
            <person name="Young S.K."/>
            <person name="Wortman J."/>
            <person name="Nusbaum C."/>
            <person name="Birren B."/>
        </authorList>
    </citation>
    <scope>NUCLEOTIDE SEQUENCE [LARGE SCALE GENOMIC DNA]</scope>
    <source>
        <strain evidence="8 9">CBS 40295</strain>
    </source>
</reference>
<dbReference type="Pfam" id="PF00642">
    <property type="entry name" value="zf-CCCH"/>
    <property type="match status" value="1"/>
</dbReference>
<evidence type="ECO:0000259" key="7">
    <source>
        <dbReference type="PROSITE" id="PS50103"/>
    </source>
</evidence>
<keyword evidence="9" id="KW-1185">Reference proteome</keyword>
<dbReference type="VEuPathDB" id="FungiDB:PV10_00090"/>
<organism evidence="8 9">
    <name type="scientific">Exophiala mesophila</name>
    <name type="common">Black yeast-like fungus</name>
    <dbReference type="NCBI Taxonomy" id="212818"/>
    <lineage>
        <taxon>Eukaryota</taxon>
        <taxon>Fungi</taxon>
        <taxon>Dikarya</taxon>
        <taxon>Ascomycota</taxon>
        <taxon>Pezizomycotina</taxon>
        <taxon>Eurotiomycetes</taxon>
        <taxon>Chaetothyriomycetidae</taxon>
        <taxon>Chaetothyriales</taxon>
        <taxon>Herpotrichiellaceae</taxon>
        <taxon>Exophiala</taxon>
    </lineage>
</organism>
<dbReference type="STRING" id="212818.A0A0D1ZQE2"/>
<proteinExistence type="predicted"/>
<feature type="compositionally biased region" description="Basic and acidic residues" evidence="6">
    <location>
        <begin position="381"/>
        <end position="403"/>
    </location>
</feature>
<protein>
    <recommendedName>
        <fullName evidence="7">C3H1-type domain-containing protein</fullName>
    </recommendedName>
</protein>
<dbReference type="EMBL" id="KN847520">
    <property type="protein sequence ID" value="KIV96194.1"/>
    <property type="molecule type" value="Genomic_DNA"/>
</dbReference>
<feature type="region of interest" description="Disordered" evidence="6">
    <location>
        <begin position="218"/>
        <end position="241"/>
    </location>
</feature>
<evidence type="ECO:0000256" key="4">
    <source>
        <dbReference type="ARBA" id="ARBA00022833"/>
    </source>
</evidence>
<feature type="compositionally biased region" description="Polar residues" evidence="6">
    <location>
        <begin position="489"/>
        <end position="506"/>
    </location>
</feature>
<feature type="compositionally biased region" description="Basic and acidic residues" evidence="6">
    <location>
        <begin position="558"/>
        <end position="581"/>
    </location>
</feature>
<dbReference type="Pfam" id="PF18044">
    <property type="entry name" value="zf-CCCH_4"/>
    <property type="match status" value="1"/>
</dbReference>
<dbReference type="GeneID" id="27317935"/>
<dbReference type="Proteomes" id="UP000054302">
    <property type="component" value="Unassembled WGS sequence"/>
</dbReference>
<dbReference type="InterPro" id="IPR045072">
    <property type="entry name" value="MKRN-like"/>
</dbReference>
<dbReference type="Gene3D" id="4.10.1000.10">
    <property type="entry name" value="Zinc finger, CCCH-type"/>
    <property type="match status" value="1"/>
</dbReference>
<dbReference type="PROSITE" id="PS50103">
    <property type="entry name" value="ZF_C3H1"/>
    <property type="match status" value="2"/>
</dbReference>
<keyword evidence="1 5" id="KW-0479">Metal-binding</keyword>
<dbReference type="SUPFAM" id="SSF90229">
    <property type="entry name" value="CCCH zinc finger"/>
    <property type="match status" value="1"/>
</dbReference>
<feature type="region of interest" description="Disordered" evidence="6">
    <location>
        <begin position="1"/>
        <end position="80"/>
    </location>
</feature>
<dbReference type="InterPro" id="IPR000571">
    <property type="entry name" value="Znf_CCCH"/>
</dbReference>
<dbReference type="InterPro" id="IPR041367">
    <property type="entry name" value="Znf-CCCH_4"/>
</dbReference>
<dbReference type="GO" id="GO:0061630">
    <property type="term" value="F:ubiquitin protein ligase activity"/>
    <property type="evidence" value="ECO:0007669"/>
    <property type="project" value="InterPro"/>
</dbReference>
<dbReference type="AlphaFoldDB" id="A0A0D1ZQE2"/>
<keyword evidence="2" id="KW-0677">Repeat</keyword>
<feature type="region of interest" description="Disordered" evidence="6">
    <location>
        <begin position="489"/>
        <end position="511"/>
    </location>
</feature>
<dbReference type="GO" id="GO:0008270">
    <property type="term" value="F:zinc ion binding"/>
    <property type="evidence" value="ECO:0007669"/>
    <property type="project" value="UniProtKB-KW"/>
</dbReference>
<dbReference type="OrthoDB" id="2019491at2759"/>
<evidence type="ECO:0000313" key="9">
    <source>
        <dbReference type="Proteomes" id="UP000054302"/>
    </source>
</evidence>
<evidence type="ECO:0000256" key="6">
    <source>
        <dbReference type="SAM" id="MobiDB-lite"/>
    </source>
</evidence>
<feature type="region of interest" description="Disordered" evidence="6">
    <location>
        <begin position="544"/>
        <end position="587"/>
    </location>
</feature>
<evidence type="ECO:0000256" key="1">
    <source>
        <dbReference type="ARBA" id="ARBA00022723"/>
    </source>
</evidence>
<dbReference type="PANTHER" id="PTHR11224">
    <property type="entry name" value="MAKORIN-RELATED"/>
    <property type="match status" value="1"/>
</dbReference>
<feature type="domain" description="C3H1-type" evidence="7">
    <location>
        <begin position="109"/>
        <end position="136"/>
    </location>
</feature>
<evidence type="ECO:0000313" key="8">
    <source>
        <dbReference type="EMBL" id="KIV96194.1"/>
    </source>
</evidence>
<dbReference type="SMART" id="SM00356">
    <property type="entry name" value="ZnF_C3H1"/>
    <property type="match status" value="2"/>
</dbReference>
<feature type="region of interest" description="Disordered" evidence="6">
    <location>
        <begin position="381"/>
        <end position="474"/>
    </location>
</feature>
<feature type="zinc finger region" description="C3H1-type" evidence="5">
    <location>
        <begin position="109"/>
        <end position="136"/>
    </location>
</feature>
<evidence type="ECO:0000256" key="3">
    <source>
        <dbReference type="ARBA" id="ARBA00022771"/>
    </source>
</evidence>
<feature type="compositionally biased region" description="Polar residues" evidence="6">
    <location>
        <begin position="224"/>
        <end position="233"/>
    </location>
</feature>
<gene>
    <name evidence="8" type="ORF">PV10_00090</name>
</gene>
<accession>A0A0D1ZQE2</accession>
<dbReference type="OMA" id="YDMIPTI"/>
<dbReference type="RefSeq" id="XP_016227768.1">
    <property type="nucleotide sequence ID" value="XM_016364119.1"/>
</dbReference>
<name>A0A0D1ZQE2_EXOME</name>
<dbReference type="HOGENOM" id="CLU_018150_0_0_1"/>
<evidence type="ECO:0000256" key="2">
    <source>
        <dbReference type="ARBA" id="ARBA00022737"/>
    </source>
</evidence>
<feature type="domain" description="C3H1-type" evidence="7">
    <location>
        <begin position="80"/>
        <end position="107"/>
    </location>
</feature>
<dbReference type="InterPro" id="IPR036855">
    <property type="entry name" value="Znf_CCCH_sf"/>
</dbReference>